<evidence type="ECO:0000256" key="1">
    <source>
        <dbReference type="SAM" id="Phobius"/>
    </source>
</evidence>
<dbReference type="EMBL" id="VLLI01000001">
    <property type="protein sequence ID" value="TWJ04350.1"/>
    <property type="molecule type" value="Genomic_DNA"/>
</dbReference>
<accession>A0A562UEZ3</accession>
<keyword evidence="1" id="KW-0472">Membrane</keyword>
<feature type="transmembrane region" description="Helical" evidence="1">
    <location>
        <begin position="103"/>
        <end position="121"/>
    </location>
</feature>
<proteinExistence type="predicted"/>
<feature type="transmembrane region" description="Helical" evidence="1">
    <location>
        <begin position="73"/>
        <end position="97"/>
    </location>
</feature>
<keyword evidence="1" id="KW-0812">Transmembrane</keyword>
<gene>
    <name evidence="2" type="ORF">JN11_00058</name>
</gene>
<name>A0A562UEZ3_9SPHI</name>
<evidence type="ECO:0000313" key="3">
    <source>
        <dbReference type="Proteomes" id="UP000317010"/>
    </source>
</evidence>
<evidence type="ECO:0000313" key="2">
    <source>
        <dbReference type="EMBL" id="TWJ04350.1"/>
    </source>
</evidence>
<comment type="caution">
    <text evidence="2">The sequence shown here is derived from an EMBL/GenBank/DDBJ whole genome shotgun (WGS) entry which is preliminary data.</text>
</comment>
<organism evidence="2 3">
    <name type="scientific">Mucilaginibacter frigoritolerans</name>
    <dbReference type="NCBI Taxonomy" id="652788"/>
    <lineage>
        <taxon>Bacteria</taxon>
        <taxon>Pseudomonadati</taxon>
        <taxon>Bacteroidota</taxon>
        <taxon>Sphingobacteriia</taxon>
        <taxon>Sphingobacteriales</taxon>
        <taxon>Sphingobacteriaceae</taxon>
        <taxon>Mucilaginibacter</taxon>
    </lineage>
</organism>
<protein>
    <submittedName>
        <fullName evidence="2">Putative membrane protein</fullName>
    </submittedName>
</protein>
<dbReference type="InterPro" id="IPR012861">
    <property type="entry name" value="DUF1634"/>
</dbReference>
<keyword evidence="1" id="KW-1133">Transmembrane helix</keyword>
<feature type="transmembrane region" description="Helical" evidence="1">
    <location>
        <begin position="12"/>
        <end position="37"/>
    </location>
</feature>
<dbReference type="Pfam" id="PF07843">
    <property type="entry name" value="DUF1634"/>
    <property type="match status" value="1"/>
</dbReference>
<sequence length="126" mass="13723">MAKFKDTDIQGLIGHVLRIGTIISVSIVFIGGAFYLYRHGQTIANYKVFTGIPDFVQHPGSLIYGAFTLRGQAIIQLGIILLIATPVLRVVFSAIGFAMEKDYLYVAISILVLLIIFISLLNGHAG</sequence>
<reference evidence="2 3" key="1">
    <citation type="submission" date="2019-07" db="EMBL/GenBank/DDBJ databases">
        <title>Genomic Encyclopedia of Archaeal and Bacterial Type Strains, Phase II (KMG-II): from individual species to whole genera.</title>
        <authorList>
            <person name="Goeker M."/>
        </authorList>
    </citation>
    <scope>NUCLEOTIDE SEQUENCE [LARGE SCALE GENOMIC DNA]</scope>
    <source>
        <strain evidence="2 3">ATCC BAA-1854</strain>
    </source>
</reference>
<dbReference type="AlphaFoldDB" id="A0A562UEZ3"/>
<dbReference type="RefSeq" id="WP_144908503.1">
    <property type="nucleotide sequence ID" value="NZ_VLLI01000001.1"/>
</dbReference>
<keyword evidence="3" id="KW-1185">Reference proteome</keyword>
<dbReference type="OrthoDB" id="1072981at2"/>
<dbReference type="Proteomes" id="UP000317010">
    <property type="component" value="Unassembled WGS sequence"/>
</dbReference>